<dbReference type="InterPro" id="IPR036709">
    <property type="entry name" value="Autotransporte_beta_dom_sf"/>
</dbReference>
<comment type="caution">
    <text evidence="1">The sequence shown here is derived from an EMBL/GenBank/DDBJ whole genome shotgun (WGS) entry which is preliminary data.</text>
</comment>
<dbReference type="EMBL" id="ABKJEP030000126">
    <property type="protein sequence ID" value="EMO9458670.1"/>
    <property type="molecule type" value="Genomic_DNA"/>
</dbReference>
<name>A0AAI9HW69_MORMO</name>
<dbReference type="GO" id="GO:0019867">
    <property type="term" value="C:outer membrane"/>
    <property type="evidence" value="ECO:0007669"/>
    <property type="project" value="InterPro"/>
</dbReference>
<protein>
    <submittedName>
        <fullName evidence="1">Autotransporter outer membrane beta-barrel domain-containing protein</fullName>
    </submittedName>
</protein>
<dbReference type="AlphaFoldDB" id="A0AAI9HW69"/>
<accession>A0AAI9HW69</accession>
<gene>
    <name evidence="1" type="ORF">PN925_004100</name>
</gene>
<dbReference type="Gene3D" id="2.40.128.130">
    <property type="entry name" value="Autotransporter beta-domain"/>
    <property type="match status" value="1"/>
</dbReference>
<dbReference type="InterPro" id="IPR006315">
    <property type="entry name" value="OM_autotransptr_brl_dom"/>
</dbReference>
<evidence type="ECO:0000313" key="1">
    <source>
        <dbReference type="EMBL" id="EMO9458670.1"/>
    </source>
</evidence>
<organism evidence="1">
    <name type="scientific">Morganella morganii</name>
    <name type="common">Proteus morganii</name>
    <dbReference type="NCBI Taxonomy" id="582"/>
    <lineage>
        <taxon>Bacteria</taxon>
        <taxon>Pseudomonadati</taxon>
        <taxon>Pseudomonadota</taxon>
        <taxon>Gammaproteobacteria</taxon>
        <taxon>Enterobacterales</taxon>
        <taxon>Morganellaceae</taxon>
        <taxon>Morganella</taxon>
    </lineage>
</organism>
<dbReference type="NCBIfam" id="TIGR01414">
    <property type="entry name" value="autotrans_barl"/>
    <property type="match status" value="1"/>
</dbReference>
<proteinExistence type="predicted"/>
<reference evidence="1" key="1">
    <citation type="submission" date="2024-02" db="EMBL/GenBank/DDBJ databases">
        <authorList>
            <consortium name="Clinical and Environmental Microbiology Branch: Whole genome sequencing antimicrobial resistance pathogens in the healthcare setting"/>
        </authorList>
    </citation>
    <scope>NUCLEOTIDE SEQUENCE</scope>
    <source>
        <strain evidence="1">2023KU-00017</strain>
    </source>
</reference>
<sequence>MKLDDVRNYANGGEKNIGEIKIGVESKRNNPAIWVNAAQQFGKNGYSDTQGMLGIKYAF</sequence>